<dbReference type="CDD" id="cd18720">
    <property type="entry name" value="PIN_YqxD-like"/>
    <property type="match status" value="1"/>
</dbReference>
<dbReference type="PANTHER" id="PTHR35146:SF1">
    <property type="entry name" value="UPF0178 PROTEIN YAII"/>
    <property type="match status" value="1"/>
</dbReference>
<accession>A0ABN0VKF8</accession>
<dbReference type="InterPro" id="IPR003791">
    <property type="entry name" value="UPF0178"/>
</dbReference>
<dbReference type="NCBIfam" id="NF001095">
    <property type="entry name" value="PRK00124.1"/>
    <property type="match status" value="1"/>
</dbReference>
<keyword evidence="4" id="KW-1185">Reference proteome</keyword>
<dbReference type="HAMAP" id="MF_00489">
    <property type="entry name" value="UPF0178"/>
    <property type="match status" value="1"/>
</dbReference>
<protein>
    <recommendedName>
        <fullName evidence="2">UPF0178 protein GCM10009129_02290</fullName>
    </recommendedName>
</protein>
<comment type="caution">
    <text evidence="3">The sequence shown here is derived from an EMBL/GenBank/DDBJ whole genome shotgun (WGS) entry which is preliminary data.</text>
</comment>
<name>A0ABN0VKF8_9GAMM</name>
<dbReference type="PANTHER" id="PTHR35146">
    <property type="entry name" value="UPF0178 PROTEIN YAII"/>
    <property type="match status" value="1"/>
</dbReference>
<evidence type="ECO:0000256" key="1">
    <source>
        <dbReference type="ARBA" id="ARBA00008522"/>
    </source>
</evidence>
<dbReference type="Pfam" id="PF02639">
    <property type="entry name" value="DUF188"/>
    <property type="match status" value="1"/>
</dbReference>
<sequence length="150" mass="16752">MRVWVDADAVPAIAKALLIKTAERTQVETIFVANQTIKLRKSPVIAMHVVPHGFDKADDYIAEHVEPKDLVITNDIPLANDVIEKGGQVLTTHGVVYDARNIKQKLNMRDFMDTMRGTGVLELGEMSTQKPYGERDKKAFADGLNRLVRP</sequence>
<evidence type="ECO:0000256" key="2">
    <source>
        <dbReference type="HAMAP-Rule" id="MF_00489"/>
    </source>
</evidence>
<dbReference type="EMBL" id="BAAAFR010000001">
    <property type="protein sequence ID" value="GAA0308706.1"/>
    <property type="molecule type" value="Genomic_DNA"/>
</dbReference>
<gene>
    <name evidence="3" type="ORF">GCM10009129_02290</name>
</gene>
<reference evidence="3 4" key="1">
    <citation type="journal article" date="2019" name="Int. J. Syst. Evol. Microbiol.">
        <title>The Global Catalogue of Microorganisms (GCM) 10K type strain sequencing project: providing services to taxonomists for standard genome sequencing and annotation.</title>
        <authorList>
            <consortium name="The Broad Institute Genomics Platform"/>
            <consortium name="The Broad Institute Genome Sequencing Center for Infectious Disease"/>
            <person name="Wu L."/>
            <person name="Ma J."/>
        </authorList>
    </citation>
    <scope>NUCLEOTIDE SEQUENCE [LARGE SCALE GENOMIC DNA]</scope>
    <source>
        <strain evidence="3 4">JCM 16343</strain>
    </source>
</reference>
<organism evidence="3 4">
    <name type="scientific">Psychrobacter aestuarii</name>
    <dbReference type="NCBI Taxonomy" id="556327"/>
    <lineage>
        <taxon>Bacteria</taxon>
        <taxon>Pseudomonadati</taxon>
        <taxon>Pseudomonadota</taxon>
        <taxon>Gammaproteobacteria</taxon>
        <taxon>Moraxellales</taxon>
        <taxon>Moraxellaceae</taxon>
        <taxon>Psychrobacter</taxon>
    </lineage>
</organism>
<proteinExistence type="inferred from homology"/>
<evidence type="ECO:0000313" key="4">
    <source>
        <dbReference type="Proteomes" id="UP001501787"/>
    </source>
</evidence>
<dbReference type="RefSeq" id="WP_201504229.1">
    <property type="nucleotide sequence ID" value="NZ_BAAAFR010000001.1"/>
</dbReference>
<evidence type="ECO:0000313" key="3">
    <source>
        <dbReference type="EMBL" id="GAA0308706.1"/>
    </source>
</evidence>
<dbReference type="Proteomes" id="UP001501787">
    <property type="component" value="Unassembled WGS sequence"/>
</dbReference>
<comment type="similarity">
    <text evidence="1 2">Belongs to the UPF0178 family.</text>
</comment>